<name>A0A8S5QEJ9_9CAUD</name>
<reference evidence="1" key="1">
    <citation type="journal article" date="2021" name="Proc. Natl. Acad. Sci. U.S.A.">
        <title>A Catalog of Tens of Thousands of Viruses from Human Metagenomes Reveals Hidden Associations with Chronic Diseases.</title>
        <authorList>
            <person name="Tisza M.J."/>
            <person name="Buck C.B."/>
        </authorList>
    </citation>
    <scope>NUCLEOTIDE SEQUENCE</scope>
    <source>
        <strain evidence="1">Ctbvd11</strain>
    </source>
</reference>
<protein>
    <submittedName>
        <fullName evidence="1">DNA repair protein</fullName>
    </submittedName>
</protein>
<sequence>MSLVMAKCKSSMEPKRKQTPLLTKEQVTEQLLQQHLRGWKSNPKYIVENLYVFDWESDMLIKTRSGYWYEVECKISLADFKNDFTHKRQKHELLKNGDEKLRRPNLFYYCVPWYLSAKVYPLLPDYAGLIVLKADGKLNEIKQAHCLHLQKYTDEELKLCDKFYYAYRNWKKCVERNQPTAEIKRLKDEIAFLKAEYKAVAGCDIKDAF</sequence>
<dbReference type="EMBL" id="BK015636">
    <property type="protein sequence ID" value="DAE17197.1"/>
    <property type="molecule type" value="Genomic_DNA"/>
</dbReference>
<proteinExistence type="predicted"/>
<organism evidence="1">
    <name type="scientific">Siphoviridae sp. ctbvd11</name>
    <dbReference type="NCBI Taxonomy" id="2825567"/>
    <lineage>
        <taxon>Viruses</taxon>
        <taxon>Duplodnaviria</taxon>
        <taxon>Heunggongvirae</taxon>
        <taxon>Uroviricota</taxon>
        <taxon>Caudoviricetes</taxon>
    </lineage>
</organism>
<accession>A0A8S5QEJ9</accession>
<evidence type="ECO:0000313" key="1">
    <source>
        <dbReference type="EMBL" id="DAE17197.1"/>
    </source>
</evidence>